<feature type="region of interest" description="Disordered" evidence="1">
    <location>
        <begin position="57"/>
        <end position="245"/>
    </location>
</feature>
<feature type="region of interest" description="Disordered" evidence="1">
    <location>
        <begin position="275"/>
        <end position="301"/>
    </location>
</feature>
<proteinExistence type="predicted"/>
<feature type="region of interest" description="Disordered" evidence="1">
    <location>
        <begin position="419"/>
        <end position="438"/>
    </location>
</feature>
<feature type="region of interest" description="Disordered" evidence="1">
    <location>
        <begin position="529"/>
        <end position="622"/>
    </location>
</feature>
<dbReference type="Pfam" id="PF20162">
    <property type="entry name" value="Etd1"/>
    <property type="match status" value="1"/>
</dbReference>
<feature type="compositionally biased region" description="Polar residues" evidence="1">
    <location>
        <begin position="705"/>
        <end position="714"/>
    </location>
</feature>
<organism evidence="2 3">
    <name type="scientific">Exophiala bonariae</name>
    <dbReference type="NCBI Taxonomy" id="1690606"/>
    <lineage>
        <taxon>Eukaryota</taxon>
        <taxon>Fungi</taxon>
        <taxon>Dikarya</taxon>
        <taxon>Ascomycota</taxon>
        <taxon>Pezizomycotina</taxon>
        <taxon>Eurotiomycetes</taxon>
        <taxon>Chaetothyriomycetidae</taxon>
        <taxon>Chaetothyriales</taxon>
        <taxon>Herpotrichiellaceae</taxon>
        <taxon>Exophiala</taxon>
    </lineage>
</organism>
<feature type="compositionally biased region" description="Basic and acidic residues" evidence="1">
    <location>
        <begin position="612"/>
        <end position="622"/>
    </location>
</feature>
<dbReference type="AlphaFoldDB" id="A0AAV9NQ01"/>
<evidence type="ECO:0000313" key="3">
    <source>
        <dbReference type="Proteomes" id="UP001358417"/>
    </source>
</evidence>
<feature type="compositionally biased region" description="Basic and acidic residues" evidence="1">
    <location>
        <begin position="862"/>
        <end position="879"/>
    </location>
</feature>
<evidence type="ECO:0000313" key="2">
    <source>
        <dbReference type="EMBL" id="KAK5064401.1"/>
    </source>
</evidence>
<dbReference type="GeneID" id="89968456"/>
<dbReference type="GO" id="GO:1902412">
    <property type="term" value="P:regulation of mitotic cytokinesis"/>
    <property type="evidence" value="ECO:0007669"/>
    <property type="project" value="InterPro"/>
</dbReference>
<evidence type="ECO:0000256" key="1">
    <source>
        <dbReference type="SAM" id="MobiDB-lite"/>
    </source>
</evidence>
<dbReference type="GO" id="GO:0005096">
    <property type="term" value="F:GTPase activator activity"/>
    <property type="evidence" value="ECO:0007669"/>
    <property type="project" value="InterPro"/>
</dbReference>
<feature type="compositionally biased region" description="Polar residues" evidence="1">
    <location>
        <begin position="119"/>
        <end position="128"/>
    </location>
</feature>
<feature type="compositionally biased region" description="Basic and acidic residues" evidence="1">
    <location>
        <begin position="594"/>
        <end position="604"/>
    </location>
</feature>
<dbReference type="EMBL" id="JAVRRD010000001">
    <property type="protein sequence ID" value="KAK5064401.1"/>
    <property type="molecule type" value="Genomic_DNA"/>
</dbReference>
<keyword evidence="3" id="KW-1185">Reference proteome</keyword>
<feature type="compositionally biased region" description="Low complexity" evidence="1">
    <location>
        <begin position="421"/>
        <end position="434"/>
    </location>
</feature>
<dbReference type="InterPro" id="IPR045342">
    <property type="entry name" value="Etd1"/>
</dbReference>
<comment type="caution">
    <text evidence="2">The sequence shown here is derived from an EMBL/GenBank/DDBJ whole genome shotgun (WGS) entry which is preliminary data.</text>
</comment>
<feature type="region of interest" description="Disordered" evidence="1">
    <location>
        <begin position="656"/>
        <end position="719"/>
    </location>
</feature>
<feature type="compositionally biased region" description="Basic and acidic residues" evidence="1">
    <location>
        <begin position="145"/>
        <end position="158"/>
    </location>
</feature>
<feature type="region of interest" description="Disordered" evidence="1">
    <location>
        <begin position="841"/>
        <end position="901"/>
    </location>
</feature>
<sequence>MENSQQHIATVNTTPRPPCSLLSASNIKCLQLCAIGTIGIAATGLALGTSNGDSFLIKPGKRKSPGSNATTQSPVSPSLSFSARPATSQPVSSPPAMPDRTERRMSTSILRRKTIRAVTPSTTTSNGTESRESSVSRHGILRPWTSDREPSTERKENSRPGSFWLRRISSISRGNHSSPASSSTRLDDSPNNSRPSLGDMGQPNKLVKRSTSKRLLTEARETPALLRRPATSHQRSATFSGLPYTRPLTTESGLLAEQPVQSSRISTWRPFFEPSYSRKRHSAGPTRDLSTRLISPTPGMPPTLLSASVIEPRETTNDAEDQLLIQSDPAVPATGRRHKIRRTLSSVRRGIPQRHFTDPIVRVNKDEAYGSIVPPGGLNHLSPVSDVSAFEVQLPHGTPIFTSSPPLYGSSHHRFILPKRSSAAPSDPTTASSDNDIRVFTDDDSMDFQSDTAYDSLTTRATASSHSGFRQPKIETIFDELSTDHQEADSPQTPGLEDLMQRTTLNEPGPGFSGLSPRATAVGFGIHGLDRDQDRSTRDISPDQASTPVKGPHVDTEDAVSTPVPKRRRNTGPIFNSSPPSIRTFNKNPQDEPELPRMMDLDSDHGEEDIDWSPKVDDHSQEGHVRVNLSNQLAIRFDQLSDDDFDEQRSTKRSSIFDWSEHQKLGSDQSKGVSPRPKTVHGKQGMKNGRSRASGRKSNAAMHLRSQSVPTNRDSLTEADLPSSATKFGTWALGSKPVSEEWSDDFEFDDMDEHIELSEPVSDDKAWKRESIRSVKVPQSIMDRQQSVHIQFGQVREFMLLVEELKRLRQRGTHLGLLNSHSRQLWEDAESIIDLATVNEDEENFARPPSPVSSDIFGDETPPSKRQIEEEGDKAHEPGRPPNRRSISSPGTPPYGRPRGESIQTKTFLQTIHQHRTVPEESPAEVPVQQRDKLPFDTQDLRDLVVRAGVITRALKEIVRKAEGVSLSPERASVPRFSHDPIFRQIFDPPDSSPSPSLKKPAGLPKSRSAHSYLDGVSPGKEHDITQSLKYTTVVEAN</sequence>
<protein>
    <submittedName>
        <fullName evidence="2">Uncharacterized protein</fullName>
    </submittedName>
</protein>
<feature type="compositionally biased region" description="Polar residues" evidence="1">
    <location>
        <begin position="169"/>
        <end position="195"/>
    </location>
</feature>
<gene>
    <name evidence="2" type="ORF">LTR84_000234</name>
</gene>
<feature type="compositionally biased region" description="Polar residues" evidence="1">
    <location>
        <begin position="573"/>
        <end position="588"/>
    </location>
</feature>
<reference evidence="2 3" key="1">
    <citation type="submission" date="2023-08" db="EMBL/GenBank/DDBJ databases">
        <title>Black Yeasts Isolated from many extreme environments.</title>
        <authorList>
            <person name="Coleine C."/>
            <person name="Stajich J.E."/>
            <person name="Selbmann L."/>
        </authorList>
    </citation>
    <scope>NUCLEOTIDE SEQUENCE [LARGE SCALE GENOMIC DNA]</scope>
    <source>
        <strain evidence="2 3">CCFEE 5792</strain>
    </source>
</reference>
<accession>A0AAV9NQ01</accession>
<dbReference type="Proteomes" id="UP001358417">
    <property type="component" value="Unassembled WGS sequence"/>
</dbReference>
<name>A0AAV9NQ01_9EURO</name>
<feature type="compositionally biased region" description="Basic and acidic residues" evidence="1">
    <location>
        <begin position="529"/>
        <end position="541"/>
    </location>
</feature>
<dbReference type="RefSeq" id="XP_064711725.1">
    <property type="nucleotide sequence ID" value="XM_064843865.1"/>
</dbReference>
<feature type="compositionally biased region" description="Low complexity" evidence="1">
    <location>
        <begin position="988"/>
        <end position="997"/>
    </location>
</feature>
<feature type="region of interest" description="Disordered" evidence="1">
    <location>
        <begin position="978"/>
        <end position="1025"/>
    </location>
</feature>
<feature type="compositionally biased region" description="Polar residues" evidence="1">
    <location>
        <begin position="65"/>
        <end position="91"/>
    </location>
</feature>